<evidence type="ECO:0000256" key="7">
    <source>
        <dbReference type="ARBA" id="ARBA00023160"/>
    </source>
</evidence>
<keyword evidence="2 8" id="KW-0808">Transferase</keyword>
<sequence>MILGLGIDVVDVARFMAVLTRTPRLRERVFTPAEGRLPASSLAARFAAKEALAKSLGAPAGLRWLDAEVVSDAAGRPSLVVTGTVAAYAARVGVTSWHVSLSHDAGIASAVVVAEGERS</sequence>
<comment type="similarity">
    <text evidence="8">Belongs to the P-Pant transferase superfamily. AcpS family.</text>
</comment>
<dbReference type="InParanoid" id="A0A420XKX6"/>
<dbReference type="EMBL" id="RBWV01000015">
    <property type="protein sequence ID" value="RKS69292.1"/>
    <property type="molecule type" value="Genomic_DNA"/>
</dbReference>
<dbReference type="InterPro" id="IPR004568">
    <property type="entry name" value="Ppantetheine-prot_Trfase_dom"/>
</dbReference>
<organism evidence="10 11">
    <name type="scientific">Motilibacter peucedani</name>
    <dbReference type="NCBI Taxonomy" id="598650"/>
    <lineage>
        <taxon>Bacteria</taxon>
        <taxon>Bacillati</taxon>
        <taxon>Actinomycetota</taxon>
        <taxon>Actinomycetes</taxon>
        <taxon>Motilibacterales</taxon>
        <taxon>Motilibacteraceae</taxon>
        <taxon>Motilibacter</taxon>
    </lineage>
</organism>
<dbReference type="NCBIfam" id="TIGR00516">
    <property type="entry name" value="acpS"/>
    <property type="match status" value="1"/>
</dbReference>
<dbReference type="GO" id="GO:0006633">
    <property type="term" value="P:fatty acid biosynthetic process"/>
    <property type="evidence" value="ECO:0007669"/>
    <property type="project" value="UniProtKB-UniRule"/>
</dbReference>
<dbReference type="GO" id="GO:0005737">
    <property type="term" value="C:cytoplasm"/>
    <property type="evidence" value="ECO:0007669"/>
    <property type="project" value="UniProtKB-SubCell"/>
</dbReference>
<dbReference type="InterPro" id="IPR008278">
    <property type="entry name" value="4-PPantetheinyl_Trfase_dom"/>
</dbReference>
<evidence type="ECO:0000256" key="6">
    <source>
        <dbReference type="ARBA" id="ARBA00023098"/>
    </source>
</evidence>
<keyword evidence="8" id="KW-0963">Cytoplasm</keyword>
<feature type="binding site" evidence="8">
    <location>
        <position position="50"/>
    </location>
    <ligand>
        <name>Mg(2+)</name>
        <dbReference type="ChEBI" id="CHEBI:18420"/>
    </ligand>
</feature>
<evidence type="ECO:0000259" key="9">
    <source>
        <dbReference type="Pfam" id="PF01648"/>
    </source>
</evidence>
<dbReference type="NCBIfam" id="NF000832">
    <property type="entry name" value="PRK00070.3-2"/>
    <property type="match status" value="1"/>
</dbReference>
<dbReference type="GO" id="GO:0000287">
    <property type="term" value="F:magnesium ion binding"/>
    <property type="evidence" value="ECO:0007669"/>
    <property type="project" value="UniProtKB-UniRule"/>
</dbReference>
<accession>A0A420XKX6</accession>
<dbReference type="EC" id="2.7.8.7" evidence="8"/>
<keyword evidence="1 8" id="KW-0444">Lipid biosynthesis</keyword>
<keyword evidence="7 8" id="KW-0275">Fatty acid biosynthesis</keyword>
<dbReference type="OrthoDB" id="517356at2"/>
<keyword evidence="3 8" id="KW-0479">Metal-binding</keyword>
<dbReference type="InterPro" id="IPR037143">
    <property type="entry name" value="4-PPantetheinyl_Trfase_dom_sf"/>
</dbReference>
<proteinExistence type="inferred from homology"/>
<comment type="catalytic activity">
    <reaction evidence="8">
        <text>apo-[ACP] + CoA = holo-[ACP] + adenosine 3',5'-bisphosphate + H(+)</text>
        <dbReference type="Rhea" id="RHEA:12068"/>
        <dbReference type="Rhea" id="RHEA-COMP:9685"/>
        <dbReference type="Rhea" id="RHEA-COMP:9690"/>
        <dbReference type="ChEBI" id="CHEBI:15378"/>
        <dbReference type="ChEBI" id="CHEBI:29999"/>
        <dbReference type="ChEBI" id="CHEBI:57287"/>
        <dbReference type="ChEBI" id="CHEBI:58343"/>
        <dbReference type="ChEBI" id="CHEBI:64479"/>
        <dbReference type="EC" id="2.7.8.7"/>
    </reaction>
</comment>
<dbReference type="Proteomes" id="UP000281955">
    <property type="component" value="Unassembled WGS sequence"/>
</dbReference>
<dbReference type="AlphaFoldDB" id="A0A420XKX6"/>
<dbReference type="HAMAP" id="MF_00101">
    <property type="entry name" value="AcpS"/>
    <property type="match status" value="1"/>
</dbReference>
<protein>
    <recommendedName>
        <fullName evidence="8">Holo-[acyl-carrier-protein] synthase</fullName>
        <shortName evidence="8">Holo-ACP synthase</shortName>
        <ecNumber evidence="8">2.7.8.7</ecNumber>
    </recommendedName>
    <alternativeName>
        <fullName evidence="8">4'-phosphopantetheinyl transferase AcpS</fullName>
    </alternativeName>
</protein>
<keyword evidence="6 8" id="KW-0443">Lipid metabolism</keyword>
<evidence type="ECO:0000313" key="10">
    <source>
        <dbReference type="EMBL" id="RKS69292.1"/>
    </source>
</evidence>
<dbReference type="Pfam" id="PF01648">
    <property type="entry name" value="ACPS"/>
    <property type="match status" value="1"/>
</dbReference>
<dbReference type="NCBIfam" id="TIGR00556">
    <property type="entry name" value="pantethn_trn"/>
    <property type="match status" value="1"/>
</dbReference>
<gene>
    <name evidence="8" type="primary">acpS</name>
    <name evidence="10" type="ORF">CLV35_3469</name>
</gene>
<evidence type="ECO:0000256" key="3">
    <source>
        <dbReference type="ARBA" id="ARBA00022723"/>
    </source>
</evidence>
<feature type="binding site" evidence="8">
    <location>
        <position position="8"/>
    </location>
    <ligand>
        <name>Mg(2+)</name>
        <dbReference type="ChEBI" id="CHEBI:18420"/>
    </ligand>
</feature>
<dbReference type="Gene3D" id="3.90.470.20">
    <property type="entry name" value="4'-phosphopantetheinyl transferase domain"/>
    <property type="match status" value="1"/>
</dbReference>
<evidence type="ECO:0000256" key="5">
    <source>
        <dbReference type="ARBA" id="ARBA00022842"/>
    </source>
</evidence>
<dbReference type="GO" id="GO:0008897">
    <property type="term" value="F:holo-[acyl-carrier-protein] synthase activity"/>
    <property type="evidence" value="ECO:0007669"/>
    <property type="project" value="UniProtKB-UniRule"/>
</dbReference>
<comment type="caution">
    <text evidence="10">The sequence shown here is derived from an EMBL/GenBank/DDBJ whole genome shotgun (WGS) entry which is preliminary data.</text>
</comment>
<comment type="cofactor">
    <cofactor evidence="8">
        <name>Mg(2+)</name>
        <dbReference type="ChEBI" id="CHEBI:18420"/>
    </cofactor>
</comment>
<feature type="domain" description="4'-phosphopantetheinyl transferase" evidence="9">
    <location>
        <begin position="4"/>
        <end position="97"/>
    </location>
</feature>
<dbReference type="RefSeq" id="WP_121194723.1">
    <property type="nucleotide sequence ID" value="NZ_RBWV01000015.1"/>
</dbReference>
<reference evidence="10 11" key="1">
    <citation type="submission" date="2018-10" db="EMBL/GenBank/DDBJ databases">
        <title>Genomic Encyclopedia of Archaeal and Bacterial Type Strains, Phase II (KMG-II): from individual species to whole genera.</title>
        <authorList>
            <person name="Goeker M."/>
        </authorList>
    </citation>
    <scope>NUCLEOTIDE SEQUENCE [LARGE SCALE GENOMIC DNA]</scope>
    <source>
        <strain evidence="10 11">RP-AC37</strain>
    </source>
</reference>
<name>A0A420XKX6_9ACTN</name>
<evidence type="ECO:0000313" key="11">
    <source>
        <dbReference type="Proteomes" id="UP000281955"/>
    </source>
</evidence>
<keyword evidence="5 8" id="KW-0460">Magnesium</keyword>
<evidence type="ECO:0000256" key="1">
    <source>
        <dbReference type="ARBA" id="ARBA00022516"/>
    </source>
</evidence>
<evidence type="ECO:0000256" key="8">
    <source>
        <dbReference type="HAMAP-Rule" id="MF_00101"/>
    </source>
</evidence>
<dbReference type="SUPFAM" id="SSF56214">
    <property type="entry name" value="4'-phosphopantetheinyl transferase"/>
    <property type="match status" value="1"/>
</dbReference>
<comment type="function">
    <text evidence="8">Transfers the 4'-phosphopantetheine moiety from coenzyme A to a Ser of acyl-carrier-protein.</text>
</comment>
<evidence type="ECO:0000256" key="4">
    <source>
        <dbReference type="ARBA" id="ARBA00022832"/>
    </source>
</evidence>
<evidence type="ECO:0000256" key="2">
    <source>
        <dbReference type="ARBA" id="ARBA00022679"/>
    </source>
</evidence>
<dbReference type="InterPro" id="IPR002582">
    <property type="entry name" value="ACPS"/>
</dbReference>
<keyword evidence="11" id="KW-1185">Reference proteome</keyword>
<keyword evidence="4 8" id="KW-0276">Fatty acid metabolism</keyword>
<comment type="subcellular location">
    <subcellularLocation>
        <location evidence="8">Cytoplasm</location>
    </subcellularLocation>
</comment>